<dbReference type="SUPFAM" id="SSF117130">
    <property type="entry name" value="CsrA-like"/>
    <property type="match status" value="1"/>
</dbReference>
<dbReference type="Proteomes" id="UP000409037">
    <property type="component" value="Unassembled WGS sequence"/>
</dbReference>
<comment type="subunit">
    <text evidence="6">Homodimer; the beta-strands of each monomer intercalate to form a hydrophobic core, while the alpha-helices form wings that extend away from the core.</text>
</comment>
<sequence length="61" mass="6825">MLILTRKPGESIRINDNISVTVLSIQGRQVKLGIAAPEQVVVHREEIYQRIQAEKRGTEAA</sequence>
<dbReference type="GO" id="GO:0048027">
    <property type="term" value="F:mRNA 5'-UTR binding"/>
    <property type="evidence" value="ECO:0007669"/>
    <property type="project" value="UniProtKB-UniRule"/>
</dbReference>
<dbReference type="GO" id="GO:0005829">
    <property type="term" value="C:cytosol"/>
    <property type="evidence" value="ECO:0007669"/>
    <property type="project" value="TreeGrafter"/>
</dbReference>
<comment type="similarity">
    <text evidence="6">Belongs to the CsrA/RsmA family.</text>
</comment>
<keyword evidence="2 6" id="KW-0678">Repressor</keyword>
<gene>
    <name evidence="7" type="primary">csrA1_1</name>
    <name evidence="6" type="synonym">csrA</name>
    <name evidence="7" type="ORF">PS833_00720</name>
</gene>
<evidence type="ECO:0000256" key="1">
    <source>
        <dbReference type="ARBA" id="ARBA00022490"/>
    </source>
</evidence>
<keyword evidence="4 6" id="KW-0694">RNA-binding</keyword>
<reference evidence="7 8" key="1">
    <citation type="submission" date="2019-09" db="EMBL/GenBank/DDBJ databases">
        <authorList>
            <person name="Chandra G."/>
            <person name="Truman W A."/>
        </authorList>
    </citation>
    <scope>NUCLEOTIDE SEQUENCE [LARGE SCALE GENOMIC DNA]</scope>
    <source>
        <strain evidence="7">PS833</strain>
    </source>
</reference>
<evidence type="ECO:0000256" key="2">
    <source>
        <dbReference type="ARBA" id="ARBA00022491"/>
    </source>
</evidence>
<dbReference type="NCBIfam" id="NF002469">
    <property type="entry name" value="PRK01712.1"/>
    <property type="match status" value="1"/>
</dbReference>
<keyword evidence="5 6" id="KW-0010">Activator</keyword>
<comment type="subcellular location">
    <subcellularLocation>
        <location evidence="6">Cytoplasm</location>
    </subcellularLocation>
</comment>
<dbReference type="EMBL" id="CABVHU010000001">
    <property type="protein sequence ID" value="VVN75728.1"/>
    <property type="molecule type" value="Genomic_DNA"/>
</dbReference>
<dbReference type="GO" id="GO:0045948">
    <property type="term" value="P:positive regulation of translational initiation"/>
    <property type="evidence" value="ECO:0007669"/>
    <property type="project" value="UniProtKB-UniRule"/>
</dbReference>
<dbReference type="RefSeq" id="WP_150796619.1">
    <property type="nucleotide sequence ID" value="NZ_CABVHU010000001.1"/>
</dbReference>
<dbReference type="PANTHER" id="PTHR34984:SF1">
    <property type="entry name" value="CARBON STORAGE REGULATOR"/>
    <property type="match status" value="1"/>
</dbReference>
<evidence type="ECO:0000256" key="6">
    <source>
        <dbReference type="HAMAP-Rule" id="MF_00167"/>
    </source>
</evidence>
<dbReference type="NCBIfam" id="TIGR00202">
    <property type="entry name" value="csrA"/>
    <property type="match status" value="1"/>
</dbReference>
<keyword evidence="3 6" id="KW-0810">Translation regulation</keyword>
<comment type="function">
    <text evidence="6">A key translational regulator that binds mRNA to regulate translation initiation and/or mRNA stability. Mediates global changes in gene expression, shifting from rapid growth to stress survival by linking envelope stress, the stringent response and the catabolite repression systems. Usually binds in the 5'-UTR; binding at or near the Shine-Dalgarno sequence prevents ribosome-binding, repressing translation, binding elsewhere in the 5'-UTR can activate translation and/or stabilize the mRNA. Its function is antagonized by small RNA(s).</text>
</comment>
<evidence type="ECO:0000256" key="4">
    <source>
        <dbReference type="ARBA" id="ARBA00022884"/>
    </source>
</evidence>
<proteinExistence type="inferred from homology"/>
<evidence type="ECO:0000313" key="8">
    <source>
        <dbReference type="Proteomes" id="UP000409037"/>
    </source>
</evidence>
<dbReference type="Gene3D" id="2.60.40.4380">
    <property type="entry name" value="Translational regulator CsrA"/>
    <property type="match status" value="1"/>
</dbReference>
<evidence type="ECO:0000256" key="5">
    <source>
        <dbReference type="ARBA" id="ARBA00023159"/>
    </source>
</evidence>
<dbReference type="OrthoDB" id="9809061at2"/>
<keyword evidence="1 6" id="KW-0963">Cytoplasm</keyword>
<name>A0A5E7A9E0_PSEFL</name>
<protein>
    <recommendedName>
        <fullName evidence="6">Translational regulator CsrA</fullName>
    </recommendedName>
    <alternativeName>
        <fullName evidence="6">Carbon storage regulator</fullName>
    </alternativeName>
</protein>
<dbReference type="GO" id="GO:0045947">
    <property type="term" value="P:negative regulation of translational initiation"/>
    <property type="evidence" value="ECO:0007669"/>
    <property type="project" value="UniProtKB-UniRule"/>
</dbReference>
<dbReference type="InterPro" id="IPR003751">
    <property type="entry name" value="CsrA"/>
</dbReference>
<dbReference type="FunFam" id="2.60.40.4380:FF:000002">
    <property type="entry name" value="Translational regulator CsrA"/>
    <property type="match status" value="1"/>
</dbReference>
<evidence type="ECO:0000256" key="3">
    <source>
        <dbReference type="ARBA" id="ARBA00022845"/>
    </source>
</evidence>
<dbReference type="AlphaFoldDB" id="A0A5E7A9E0"/>
<organism evidence="7 8">
    <name type="scientific">Pseudomonas fluorescens</name>
    <dbReference type="NCBI Taxonomy" id="294"/>
    <lineage>
        <taxon>Bacteria</taxon>
        <taxon>Pseudomonadati</taxon>
        <taxon>Pseudomonadota</taxon>
        <taxon>Gammaproteobacteria</taxon>
        <taxon>Pseudomonadales</taxon>
        <taxon>Pseudomonadaceae</taxon>
        <taxon>Pseudomonas</taxon>
    </lineage>
</organism>
<dbReference type="GO" id="GO:0006402">
    <property type="term" value="P:mRNA catabolic process"/>
    <property type="evidence" value="ECO:0007669"/>
    <property type="project" value="InterPro"/>
</dbReference>
<dbReference type="InterPro" id="IPR036107">
    <property type="entry name" value="CsrA_sf"/>
</dbReference>
<evidence type="ECO:0000313" key="7">
    <source>
        <dbReference type="EMBL" id="VVN75728.1"/>
    </source>
</evidence>
<accession>A0A5E7A9E0</accession>
<dbReference type="PANTHER" id="PTHR34984">
    <property type="entry name" value="CARBON STORAGE REGULATOR"/>
    <property type="match status" value="1"/>
</dbReference>
<dbReference type="HAMAP" id="MF_00167">
    <property type="entry name" value="CsrA"/>
    <property type="match status" value="1"/>
</dbReference>
<dbReference type="GO" id="GO:0006109">
    <property type="term" value="P:regulation of carbohydrate metabolic process"/>
    <property type="evidence" value="ECO:0007669"/>
    <property type="project" value="UniProtKB-UniRule"/>
</dbReference>
<dbReference type="Pfam" id="PF02599">
    <property type="entry name" value="CsrA"/>
    <property type="match status" value="1"/>
</dbReference>